<dbReference type="CDD" id="cd00130">
    <property type="entry name" value="PAS"/>
    <property type="match status" value="2"/>
</dbReference>
<dbReference type="Pfam" id="PF00563">
    <property type="entry name" value="EAL"/>
    <property type="match status" value="1"/>
</dbReference>
<dbReference type="InterPro" id="IPR012226">
    <property type="entry name" value="Diguanyl_cyclase/Pdiesterase"/>
</dbReference>
<dbReference type="SUPFAM" id="SSF141868">
    <property type="entry name" value="EAL domain-like"/>
    <property type="match status" value="1"/>
</dbReference>
<feature type="domain" description="PAC" evidence="2">
    <location>
        <begin position="77"/>
        <end position="131"/>
    </location>
</feature>
<dbReference type="SMART" id="SM00086">
    <property type="entry name" value="PAC"/>
    <property type="match status" value="3"/>
</dbReference>
<dbReference type="SMART" id="SM00091">
    <property type="entry name" value="PAS"/>
    <property type="match status" value="2"/>
</dbReference>
<dbReference type="SMART" id="SM00052">
    <property type="entry name" value="EAL"/>
    <property type="match status" value="1"/>
</dbReference>
<dbReference type="PROSITE" id="PS50113">
    <property type="entry name" value="PAC"/>
    <property type="match status" value="3"/>
</dbReference>
<dbReference type="Pfam" id="PF00990">
    <property type="entry name" value="GGDEF"/>
    <property type="match status" value="1"/>
</dbReference>
<dbReference type="NCBIfam" id="TIGR00229">
    <property type="entry name" value="sensory_box"/>
    <property type="match status" value="2"/>
</dbReference>
<dbReference type="Proteomes" id="UP001596109">
    <property type="component" value="Unassembled WGS sequence"/>
</dbReference>
<feature type="domain" description="PAC" evidence="2">
    <location>
        <begin position="333"/>
        <end position="383"/>
    </location>
</feature>
<dbReference type="InterPro" id="IPR000700">
    <property type="entry name" value="PAS-assoc_C"/>
</dbReference>
<feature type="domain" description="PAC" evidence="2">
    <location>
        <begin position="207"/>
        <end position="259"/>
    </location>
</feature>
<dbReference type="PANTHER" id="PTHR44757:SF2">
    <property type="entry name" value="BIOFILM ARCHITECTURE MAINTENANCE PROTEIN MBAA"/>
    <property type="match status" value="1"/>
</dbReference>
<dbReference type="CDD" id="cd01948">
    <property type="entry name" value="EAL"/>
    <property type="match status" value="1"/>
</dbReference>
<organism evidence="5 6">
    <name type="scientific">Sporosarcina soli</name>
    <dbReference type="NCBI Taxonomy" id="334736"/>
    <lineage>
        <taxon>Bacteria</taxon>
        <taxon>Bacillati</taxon>
        <taxon>Bacillota</taxon>
        <taxon>Bacilli</taxon>
        <taxon>Bacillales</taxon>
        <taxon>Caryophanaceae</taxon>
        <taxon>Sporosarcina</taxon>
    </lineage>
</organism>
<dbReference type="InterPro" id="IPR000014">
    <property type="entry name" value="PAS"/>
</dbReference>
<dbReference type="Pfam" id="PF00989">
    <property type="entry name" value="PAS"/>
    <property type="match status" value="1"/>
</dbReference>
<dbReference type="Gene3D" id="3.30.70.270">
    <property type="match status" value="1"/>
</dbReference>
<dbReference type="InterPro" id="IPR052155">
    <property type="entry name" value="Biofilm_reg_signaling"/>
</dbReference>
<dbReference type="InterPro" id="IPR035965">
    <property type="entry name" value="PAS-like_dom_sf"/>
</dbReference>
<dbReference type="InterPro" id="IPR029787">
    <property type="entry name" value="Nucleotide_cyclase"/>
</dbReference>
<dbReference type="PANTHER" id="PTHR44757">
    <property type="entry name" value="DIGUANYLATE CYCLASE DGCP"/>
    <property type="match status" value="1"/>
</dbReference>
<feature type="domain" description="PAS" evidence="1">
    <location>
        <begin position="23"/>
        <end position="59"/>
    </location>
</feature>
<dbReference type="Gene3D" id="3.30.450.20">
    <property type="entry name" value="PAS domain"/>
    <property type="match status" value="3"/>
</dbReference>
<dbReference type="SUPFAM" id="SSF55073">
    <property type="entry name" value="Nucleotide cyclase"/>
    <property type="match status" value="1"/>
</dbReference>
<gene>
    <name evidence="5" type="ORF">ACFPRA_14120</name>
</gene>
<dbReference type="InterPro" id="IPR001633">
    <property type="entry name" value="EAL_dom"/>
</dbReference>
<sequence length="813" mass="92482">MLTDLKNISPIAVLLEEHFCLSITDCNGIITYVNQPFCELSQYSEEELIGQHYGMLNPEYTAESFVKEMQQELAENRVWQQQIKSFAKDGSPYWIQATILPTYDEDGTITQFVSLDIDITSKVQTTKKYEKTLETLRNIENALDQSSVVAITDQRGIITYVNEKFCELSQYSADELIGQSHQIVNSGFHPRSFFKDMWKTIGNGGIWQGDIKNRAKDGSEYWVNTTIVPFLNKKGKPYQYISIRTDSTARKEAEKSLEIALKNDFRQTVKNLQNIIFTYTEDIDGNLMFTLIEGKTAEKIGITEDLGTLKQLQHAFEKDEFKKLERYCRRSMLGEEVQFELKHSANTYLLYLSPIFDDETVVEVVGTATDITQRKEAEELVKHMAYYDYLTGLPNRRLFQMKTNEAIEQAQNNDESFALLFIDLDRFKNVNDTMGHAVGDELLKVVGQRLKICLREEDIVARLGGDEFVILLASKPLAEIEAIATHIIEEISRSFHFKNLDVFVTPSIGISIFPDDGQDYDTLMTKADTAMYLAKENGNRTFQFFTQEINHSLVEKKTLETELRKALLSNQFVLHYQPQIDMATGHITGLEALIRWVHPTKGMIPPAQFIPLAEESGLIIPLGQWVLETACTQAKKWLDDGLPPIQISVNVSPYQFKQTAFVSMVTETLVQSGLPAHHLNLEITESMTFDTQHCQTILQQLREIGINVSIDDFGTGYSSLSYLSKLPLTHVKIDGAFIQGLDKRNGAIVKTIITLAKNLDLNVIAEGVETEEQARFLQSLHCDEAQGYLYSKPLNQEQTEELLQQANNQFSRI</sequence>
<dbReference type="Pfam" id="PF13426">
    <property type="entry name" value="PAS_9"/>
    <property type="match status" value="1"/>
</dbReference>
<comment type="caution">
    <text evidence="5">The sequence shown here is derived from an EMBL/GenBank/DDBJ whole genome shotgun (WGS) entry which is preliminary data.</text>
</comment>
<evidence type="ECO:0000313" key="5">
    <source>
        <dbReference type="EMBL" id="MFC5590039.1"/>
    </source>
</evidence>
<evidence type="ECO:0000259" key="4">
    <source>
        <dbReference type="PROSITE" id="PS50887"/>
    </source>
</evidence>
<dbReference type="CDD" id="cd01949">
    <property type="entry name" value="GGDEF"/>
    <property type="match status" value="1"/>
</dbReference>
<protein>
    <submittedName>
        <fullName evidence="5">EAL domain-containing protein</fullName>
    </submittedName>
</protein>
<dbReference type="SMART" id="SM00267">
    <property type="entry name" value="GGDEF"/>
    <property type="match status" value="1"/>
</dbReference>
<dbReference type="InterPro" id="IPR001610">
    <property type="entry name" value="PAC"/>
</dbReference>
<accession>A0ABW0TNR6</accession>
<dbReference type="PIRSF" id="PIRSF005925">
    <property type="entry name" value="Dos"/>
    <property type="match status" value="1"/>
</dbReference>
<dbReference type="InterPro" id="IPR000160">
    <property type="entry name" value="GGDEF_dom"/>
</dbReference>
<name>A0ABW0TNR6_9BACL</name>
<dbReference type="InterPro" id="IPR043128">
    <property type="entry name" value="Rev_trsase/Diguanyl_cyclase"/>
</dbReference>
<feature type="domain" description="EAL" evidence="3">
    <location>
        <begin position="556"/>
        <end position="807"/>
    </location>
</feature>
<evidence type="ECO:0000313" key="6">
    <source>
        <dbReference type="Proteomes" id="UP001596109"/>
    </source>
</evidence>
<dbReference type="PROSITE" id="PS50112">
    <property type="entry name" value="PAS"/>
    <property type="match status" value="2"/>
</dbReference>
<keyword evidence="6" id="KW-1185">Reference proteome</keyword>
<dbReference type="PROSITE" id="PS50883">
    <property type="entry name" value="EAL"/>
    <property type="match status" value="1"/>
</dbReference>
<dbReference type="RefSeq" id="WP_381435853.1">
    <property type="nucleotide sequence ID" value="NZ_JBHSNO010000007.1"/>
</dbReference>
<proteinExistence type="predicted"/>
<dbReference type="NCBIfam" id="TIGR00254">
    <property type="entry name" value="GGDEF"/>
    <property type="match status" value="1"/>
</dbReference>
<reference evidence="6" key="1">
    <citation type="journal article" date="2019" name="Int. J. Syst. Evol. Microbiol.">
        <title>The Global Catalogue of Microorganisms (GCM) 10K type strain sequencing project: providing services to taxonomists for standard genome sequencing and annotation.</title>
        <authorList>
            <consortium name="The Broad Institute Genomics Platform"/>
            <consortium name="The Broad Institute Genome Sequencing Center for Infectious Disease"/>
            <person name="Wu L."/>
            <person name="Ma J."/>
        </authorList>
    </citation>
    <scope>NUCLEOTIDE SEQUENCE [LARGE SCALE GENOMIC DNA]</scope>
    <source>
        <strain evidence="6">CGMCC 4.1434</strain>
    </source>
</reference>
<feature type="domain" description="PAS" evidence="1">
    <location>
        <begin position="135"/>
        <end position="192"/>
    </location>
</feature>
<evidence type="ECO:0000259" key="1">
    <source>
        <dbReference type="PROSITE" id="PS50112"/>
    </source>
</evidence>
<dbReference type="SUPFAM" id="SSF55785">
    <property type="entry name" value="PYP-like sensor domain (PAS domain)"/>
    <property type="match status" value="3"/>
</dbReference>
<dbReference type="Gene3D" id="3.20.20.450">
    <property type="entry name" value="EAL domain"/>
    <property type="match status" value="1"/>
</dbReference>
<dbReference type="PROSITE" id="PS50887">
    <property type="entry name" value="GGDEF"/>
    <property type="match status" value="1"/>
</dbReference>
<dbReference type="InterPro" id="IPR035919">
    <property type="entry name" value="EAL_sf"/>
</dbReference>
<dbReference type="EMBL" id="JBHSNO010000007">
    <property type="protein sequence ID" value="MFC5590039.1"/>
    <property type="molecule type" value="Genomic_DNA"/>
</dbReference>
<feature type="domain" description="GGDEF" evidence="4">
    <location>
        <begin position="415"/>
        <end position="547"/>
    </location>
</feature>
<evidence type="ECO:0000259" key="2">
    <source>
        <dbReference type="PROSITE" id="PS50113"/>
    </source>
</evidence>
<dbReference type="InterPro" id="IPR013767">
    <property type="entry name" value="PAS_fold"/>
</dbReference>
<evidence type="ECO:0000259" key="3">
    <source>
        <dbReference type="PROSITE" id="PS50883"/>
    </source>
</evidence>